<keyword evidence="3" id="KW-0731">Sigma factor</keyword>
<dbReference type="InterPro" id="IPR013249">
    <property type="entry name" value="RNA_pol_sigma70_r4_t2"/>
</dbReference>
<dbReference type="Proteomes" id="UP000076848">
    <property type="component" value="Unassembled WGS sequence"/>
</dbReference>
<dbReference type="NCBIfam" id="TIGR02937">
    <property type="entry name" value="sigma70-ECF"/>
    <property type="match status" value="1"/>
</dbReference>
<dbReference type="CDD" id="cd06171">
    <property type="entry name" value="Sigma70_r4"/>
    <property type="match status" value="1"/>
</dbReference>
<dbReference type="InterPro" id="IPR014284">
    <property type="entry name" value="RNA_pol_sigma-70_dom"/>
</dbReference>
<dbReference type="Gene3D" id="1.10.1740.10">
    <property type="match status" value="1"/>
</dbReference>
<dbReference type="GO" id="GO:0006352">
    <property type="term" value="P:DNA-templated transcription initiation"/>
    <property type="evidence" value="ECO:0007669"/>
    <property type="project" value="InterPro"/>
</dbReference>
<evidence type="ECO:0000313" key="8">
    <source>
        <dbReference type="EMBL" id="SAI69440.1"/>
    </source>
</evidence>
<keyword evidence="9" id="KW-1185">Reference proteome</keyword>
<evidence type="ECO:0000259" key="7">
    <source>
        <dbReference type="Pfam" id="PF08281"/>
    </source>
</evidence>
<reference evidence="8 9" key="1">
    <citation type="submission" date="2016-04" db="EMBL/GenBank/DDBJ databases">
        <authorList>
            <consortium name="Pathogen Informatics"/>
        </authorList>
    </citation>
    <scope>NUCLEOTIDE SEQUENCE [LARGE SCALE GENOMIC DNA]</scope>
    <source>
        <strain evidence="8 9">H050680373</strain>
    </source>
</reference>
<evidence type="ECO:0000313" key="9">
    <source>
        <dbReference type="Proteomes" id="UP000076848"/>
    </source>
</evidence>
<dbReference type="SUPFAM" id="SSF88946">
    <property type="entry name" value="Sigma2 domain of RNA polymerase sigma factors"/>
    <property type="match status" value="1"/>
</dbReference>
<dbReference type="InterPro" id="IPR013324">
    <property type="entry name" value="RNA_pol_sigma_r3/r4-like"/>
</dbReference>
<dbReference type="InterPro" id="IPR013325">
    <property type="entry name" value="RNA_pol_sigma_r2"/>
</dbReference>
<evidence type="ECO:0000256" key="2">
    <source>
        <dbReference type="ARBA" id="ARBA00023015"/>
    </source>
</evidence>
<evidence type="ECO:0000256" key="1">
    <source>
        <dbReference type="ARBA" id="ARBA00010641"/>
    </source>
</evidence>
<feature type="domain" description="RNA polymerase sigma-70 region 2" evidence="6">
    <location>
        <begin position="25"/>
        <end position="90"/>
    </location>
</feature>
<dbReference type="STRING" id="288768.SAMEA3906486_02495"/>
<evidence type="ECO:0000256" key="4">
    <source>
        <dbReference type="ARBA" id="ARBA00023163"/>
    </source>
</evidence>
<keyword evidence="4" id="KW-0804">Transcription</keyword>
<name>A0A157SG73_9BORD</name>
<dbReference type="PANTHER" id="PTHR43133">
    <property type="entry name" value="RNA POLYMERASE ECF-TYPE SIGMA FACTO"/>
    <property type="match status" value="1"/>
</dbReference>
<dbReference type="EMBL" id="FKIF01000006">
    <property type="protein sequence ID" value="SAI69440.1"/>
    <property type="molecule type" value="Genomic_DNA"/>
</dbReference>
<feature type="region of interest" description="Disordered" evidence="5">
    <location>
        <begin position="91"/>
        <end position="112"/>
    </location>
</feature>
<dbReference type="AlphaFoldDB" id="A0A157SG73"/>
<protein>
    <submittedName>
        <fullName evidence="8">RNA polymerase sigma factor RpoE</fullName>
    </submittedName>
</protein>
<gene>
    <name evidence="8" type="primary">sigK_2</name>
    <name evidence="8" type="ORF">SAMEA3906486_02495</name>
</gene>
<dbReference type="SUPFAM" id="SSF88659">
    <property type="entry name" value="Sigma3 and sigma4 domains of RNA polymerase sigma factors"/>
    <property type="match status" value="1"/>
</dbReference>
<dbReference type="GO" id="GO:0016987">
    <property type="term" value="F:sigma factor activity"/>
    <property type="evidence" value="ECO:0007669"/>
    <property type="project" value="UniProtKB-KW"/>
</dbReference>
<dbReference type="OrthoDB" id="9784272at2"/>
<comment type="similarity">
    <text evidence="1">Belongs to the sigma-70 factor family. ECF subfamily.</text>
</comment>
<accession>A0A157SG73</accession>
<proteinExistence type="inferred from homology"/>
<dbReference type="InterPro" id="IPR036388">
    <property type="entry name" value="WH-like_DNA-bd_sf"/>
</dbReference>
<feature type="domain" description="RNA polymerase sigma factor 70 region 4 type 2" evidence="7">
    <location>
        <begin position="125"/>
        <end position="176"/>
    </location>
</feature>
<dbReference type="RefSeq" id="WP_066127409.1">
    <property type="nucleotide sequence ID" value="NZ_FKIF01000006.1"/>
</dbReference>
<dbReference type="Pfam" id="PF04542">
    <property type="entry name" value="Sigma70_r2"/>
    <property type="match status" value="1"/>
</dbReference>
<dbReference type="InterPro" id="IPR007627">
    <property type="entry name" value="RNA_pol_sigma70_r2"/>
</dbReference>
<dbReference type="PANTHER" id="PTHR43133:SF62">
    <property type="entry name" value="RNA POLYMERASE SIGMA FACTOR SIGZ"/>
    <property type="match status" value="1"/>
</dbReference>
<dbReference type="InterPro" id="IPR039425">
    <property type="entry name" value="RNA_pol_sigma-70-like"/>
</dbReference>
<evidence type="ECO:0000256" key="5">
    <source>
        <dbReference type="SAM" id="MobiDB-lite"/>
    </source>
</evidence>
<dbReference type="GO" id="GO:0003677">
    <property type="term" value="F:DNA binding"/>
    <property type="evidence" value="ECO:0007669"/>
    <property type="project" value="InterPro"/>
</dbReference>
<sequence length="181" mass="20712">MPDPKHLEALIQDCARGKEPALAELYQLCSPHLFALATRMLRRSDWAEEVLQECFLSIWRNSDRYSAQQSQAMTWMTRIVRNRCIDHLRRPDVERPDPDGAIQDAWADDAPGPLQRLQSSQDGTRLADCMQQLEAGPRQAIALSFFDDLSHGDIARKLDTPLGTIKSWVRRGLERLKRCLS</sequence>
<evidence type="ECO:0000256" key="3">
    <source>
        <dbReference type="ARBA" id="ARBA00023082"/>
    </source>
</evidence>
<evidence type="ECO:0000259" key="6">
    <source>
        <dbReference type="Pfam" id="PF04542"/>
    </source>
</evidence>
<dbReference type="Gene3D" id="1.10.10.10">
    <property type="entry name" value="Winged helix-like DNA-binding domain superfamily/Winged helix DNA-binding domain"/>
    <property type="match status" value="1"/>
</dbReference>
<dbReference type="Pfam" id="PF08281">
    <property type="entry name" value="Sigma70_r4_2"/>
    <property type="match status" value="1"/>
</dbReference>
<keyword evidence="2" id="KW-0805">Transcription regulation</keyword>
<organism evidence="8 9">
    <name type="scientific">Bordetella ansorpii</name>
    <dbReference type="NCBI Taxonomy" id="288768"/>
    <lineage>
        <taxon>Bacteria</taxon>
        <taxon>Pseudomonadati</taxon>
        <taxon>Pseudomonadota</taxon>
        <taxon>Betaproteobacteria</taxon>
        <taxon>Burkholderiales</taxon>
        <taxon>Alcaligenaceae</taxon>
        <taxon>Bordetella</taxon>
    </lineage>
</organism>